<accession>A0AAD1Y243</accession>
<name>A0AAD1Y243_EUPCR</name>
<protein>
    <submittedName>
        <fullName evidence="1">Uncharacterized protein</fullName>
    </submittedName>
</protein>
<organism evidence="1 2">
    <name type="scientific">Euplotes crassus</name>
    <dbReference type="NCBI Taxonomy" id="5936"/>
    <lineage>
        <taxon>Eukaryota</taxon>
        <taxon>Sar</taxon>
        <taxon>Alveolata</taxon>
        <taxon>Ciliophora</taxon>
        <taxon>Intramacronucleata</taxon>
        <taxon>Spirotrichea</taxon>
        <taxon>Hypotrichia</taxon>
        <taxon>Euplotida</taxon>
        <taxon>Euplotidae</taxon>
        <taxon>Moneuplotes</taxon>
    </lineage>
</organism>
<proteinExistence type="predicted"/>
<keyword evidence="2" id="KW-1185">Reference proteome</keyword>
<dbReference type="Proteomes" id="UP001295684">
    <property type="component" value="Unassembled WGS sequence"/>
</dbReference>
<comment type="caution">
    <text evidence="1">The sequence shown here is derived from an EMBL/GenBank/DDBJ whole genome shotgun (WGS) entry which is preliminary data.</text>
</comment>
<sequence length="65" mass="7540">MGFSGRRKFSEELVVWMCVVLDLGEMVGNMCRSMGFGLNRKLNGFRINWVKNLRASFLKILKIKN</sequence>
<dbReference type="EMBL" id="CAMPGE010024660">
    <property type="protein sequence ID" value="CAI2382480.1"/>
    <property type="molecule type" value="Genomic_DNA"/>
</dbReference>
<dbReference type="AlphaFoldDB" id="A0AAD1Y243"/>
<evidence type="ECO:0000313" key="1">
    <source>
        <dbReference type="EMBL" id="CAI2382480.1"/>
    </source>
</evidence>
<reference evidence="1" key="1">
    <citation type="submission" date="2023-07" db="EMBL/GenBank/DDBJ databases">
        <authorList>
            <consortium name="AG Swart"/>
            <person name="Singh M."/>
            <person name="Singh A."/>
            <person name="Seah K."/>
            <person name="Emmerich C."/>
        </authorList>
    </citation>
    <scope>NUCLEOTIDE SEQUENCE</scope>
    <source>
        <strain evidence="1">DP1</strain>
    </source>
</reference>
<evidence type="ECO:0000313" key="2">
    <source>
        <dbReference type="Proteomes" id="UP001295684"/>
    </source>
</evidence>
<gene>
    <name evidence="1" type="ORF">ECRASSUSDP1_LOCUS23954</name>
</gene>